<dbReference type="EMBL" id="MT144555">
    <property type="protein sequence ID" value="QJA54970.1"/>
    <property type="molecule type" value="Genomic_DNA"/>
</dbReference>
<dbReference type="AlphaFoldDB" id="A0A6H2A6A5"/>
<gene>
    <name evidence="1" type="ORF">TM448A06313_0004</name>
</gene>
<accession>A0A6H2A6A5</accession>
<proteinExistence type="predicted"/>
<organism evidence="1">
    <name type="scientific">viral metagenome</name>
    <dbReference type="NCBI Taxonomy" id="1070528"/>
    <lineage>
        <taxon>unclassified sequences</taxon>
        <taxon>metagenomes</taxon>
        <taxon>organismal metagenomes</taxon>
    </lineage>
</organism>
<protein>
    <submittedName>
        <fullName evidence="1">Uncharacterized protein</fullName>
    </submittedName>
</protein>
<reference evidence="1" key="1">
    <citation type="submission" date="2020-03" db="EMBL/GenBank/DDBJ databases">
        <title>The deep terrestrial virosphere.</title>
        <authorList>
            <person name="Holmfeldt K."/>
            <person name="Nilsson E."/>
            <person name="Simone D."/>
            <person name="Lopez-Fernandez M."/>
            <person name="Wu X."/>
            <person name="de Brujin I."/>
            <person name="Lundin D."/>
            <person name="Andersson A."/>
            <person name="Bertilsson S."/>
            <person name="Dopson M."/>
        </authorList>
    </citation>
    <scope>NUCLEOTIDE SEQUENCE</scope>
    <source>
        <strain evidence="1">TM448A06313</strain>
    </source>
</reference>
<evidence type="ECO:0000313" key="1">
    <source>
        <dbReference type="EMBL" id="QJA54970.1"/>
    </source>
</evidence>
<name>A0A6H2A6A5_9ZZZZ</name>
<sequence length="56" mass="6560">MKPNKPKMTREIAEAHWHFIENLLRMDNEDGLVSIEMAGLLYIEAMLHGAKHERKD</sequence>